<keyword evidence="1" id="KW-0812">Transmembrane</keyword>
<evidence type="ECO:0000313" key="2">
    <source>
        <dbReference type="EMBL" id="SDF43127.1"/>
    </source>
</evidence>
<accession>A0A7Z7AUR7</accession>
<feature type="transmembrane region" description="Helical" evidence="1">
    <location>
        <begin position="63"/>
        <end position="82"/>
    </location>
</feature>
<evidence type="ECO:0000256" key="1">
    <source>
        <dbReference type="SAM" id="Phobius"/>
    </source>
</evidence>
<proteinExistence type="predicted"/>
<dbReference type="AlphaFoldDB" id="A0A7Z7AUR7"/>
<sequence>MLDISSDETALNGYSYFISIFIGSLIGYFLNPVRIFTSDLTYVDILFRGMTLKDSFYVHYAEIASYYVYAGALIGFFVMFVVDNIKSKKS</sequence>
<protein>
    <submittedName>
        <fullName evidence="2">Uncharacterized protein</fullName>
    </submittedName>
</protein>
<dbReference type="Proteomes" id="UP000199259">
    <property type="component" value="Unassembled WGS sequence"/>
</dbReference>
<feature type="transmembrane region" description="Helical" evidence="1">
    <location>
        <begin position="12"/>
        <end position="30"/>
    </location>
</feature>
<name>A0A7Z7AUR7_9EURY</name>
<dbReference type="EMBL" id="FNCA01000002">
    <property type="protein sequence ID" value="SDF43127.1"/>
    <property type="molecule type" value="Genomic_DNA"/>
</dbReference>
<keyword evidence="1" id="KW-0472">Membrane</keyword>
<evidence type="ECO:0000313" key="3">
    <source>
        <dbReference type="Proteomes" id="UP000199259"/>
    </source>
</evidence>
<keyword evidence="1" id="KW-1133">Transmembrane helix</keyword>
<reference evidence="2 3" key="1">
    <citation type="submission" date="2016-10" db="EMBL/GenBank/DDBJ databases">
        <authorList>
            <person name="Varghese N."/>
            <person name="Submissions S."/>
        </authorList>
    </citation>
    <scope>NUCLEOTIDE SEQUENCE [LARGE SCALE GENOMIC DNA]</scope>
    <source>
        <strain evidence="2 3">PL 12/M</strain>
    </source>
</reference>
<dbReference type="RefSeq" id="WP_091708429.1">
    <property type="nucleotide sequence ID" value="NZ_FNCA01000002.1"/>
</dbReference>
<comment type="caution">
    <text evidence="2">The sequence shown here is derived from an EMBL/GenBank/DDBJ whole genome shotgun (WGS) entry which is preliminary data.</text>
</comment>
<gene>
    <name evidence="2" type="ORF">SAMN04488589_0497</name>
</gene>
<organism evidence="2 3">
    <name type="scientific">Methanolobus vulcani</name>
    <dbReference type="NCBI Taxonomy" id="38026"/>
    <lineage>
        <taxon>Archaea</taxon>
        <taxon>Methanobacteriati</taxon>
        <taxon>Methanobacteriota</taxon>
        <taxon>Stenosarchaea group</taxon>
        <taxon>Methanomicrobia</taxon>
        <taxon>Methanosarcinales</taxon>
        <taxon>Methanosarcinaceae</taxon>
        <taxon>Methanolobus</taxon>
    </lineage>
</organism>
<keyword evidence="3" id="KW-1185">Reference proteome</keyword>